<protein>
    <recommendedName>
        <fullName evidence="1">Stage 0 sporulation protein A homolog</fullName>
    </recommendedName>
</protein>
<dbReference type="InterPro" id="IPR011006">
    <property type="entry name" value="CheY-like_superfamily"/>
</dbReference>
<evidence type="ECO:0000259" key="4">
    <source>
        <dbReference type="PROSITE" id="PS50110"/>
    </source>
</evidence>
<accession>A0A930DMI0</accession>
<dbReference type="AlphaFoldDB" id="A0A930DMI0"/>
<proteinExistence type="predicted"/>
<dbReference type="GO" id="GO:0003677">
    <property type="term" value="F:DNA binding"/>
    <property type="evidence" value="ECO:0007669"/>
    <property type="project" value="UniProtKB-KW"/>
</dbReference>
<dbReference type="Proteomes" id="UP000775770">
    <property type="component" value="Unassembled WGS sequence"/>
</dbReference>
<evidence type="ECO:0000256" key="3">
    <source>
        <dbReference type="PROSITE-ProRule" id="PRU00169"/>
    </source>
</evidence>
<dbReference type="SUPFAM" id="SSF52172">
    <property type="entry name" value="CheY-like"/>
    <property type="match status" value="1"/>
</dbReference>
<gene>
    <name evidence="5" type="ORF">HXM90_02925</name>
</gene>
<dbReference type="PROSITE" id="PS50110">
    <property type="entry name" value="RESPONSE_REGULATORY"/>
    <property type="match status" value="1"/>
</dbReference>
<keyword evidence="5" id="KW-0238">DNA-binding</keyword>
<organism evidence="5 6">
    <name type="scientific">Oribacterium sinus</name>
    <dbReference type="NCBI Taxonomy" id="237576"/>
    <lineage>
        <taxon>Bacteria</taxon>
        <taxon>Bacillati</taxon>
        <taxon>Bacillota</taxon>
        <taxon>Clostridia</taxon>
        <taxon>Lachnospirales</taxon>
        <taxon>Lachnospiraceae</taxon>
        <taxon>Oribacterium</taxon>
    </lineage>
</organism>
<sequence length="30" mass="3508">MEEKKKILIVEDEASIAELEKDYLELSGFH</sequence>
<evidence type="ECO:0000313" key="6">
    <source>
        <dbReference type="Proteomes" id="UP000775770"/>
    </source>
</evidence>
<evidence type="ECO:0000256" key="1">
    <source>
        <dbReference type="ARBA" id="ARBA00018672"/>
    </source>
</evidence>
<dbReference type="GO" id="GO:0000160">
    <property type="term" value="P:phosphorelay signal transduction system"/>
    <property type="evidence" value="ECO:0007669"/>
    <property type="project" value="InterPro"/>
</dbReference>
<feature type="non-terminal residue" evidence="5">
    <location>
        <position position="30"/>
    </location>
</feature>
<dbReference type="InterPro" id="IPR001789">
    <property type="entry name" value="Sig_transdc_resp-reg_receiver"/>
</dbReference>
<comment type="function">
    <text evidence="2">May play the central regulatory role in sporulation. It may be an element of the effector pathway responsible for the activation of sporulation genes in response to nutritional stress. Spo0A may act in concert with spo0H (a sigma factor) to control the expression of some genes that are critical to the sporulation process.</text>
</comment>
<comment type="caution">
    <text evidence="3">Lacks conserved residue(s) required for the propagation of feature annotation.</text>
</comment>
<evidence type="ECO:0000256" key="2">
    <source>
        <dbReference type="ARBA" id="ARBA00024867"/>
    </source>
</evidence>
<comment type="caution">
    <text evidence="5">The sequence shown here is derived from an EMBL/GenBank/DDBJ whole genome shotgun (WGS) entry which is preliminary data.</text>
</comment>
<name>A0A930DMI0_9FIRM</name>
<feature type="domain" description="Response regulatory" evidence="4">
    <location>
        <begin position="6"/>
        <end position="30"/>
    </location>
</feature>
<reference evidence="5" key="1">
    <citation type="submission" date="2020-04" db="EMBL/GenBank/DDBJ databases">
        <title>Deep metagenomics examines the oral microbiome during advanced dental caries in children, revealing novel taxa and co-occurrences with host molecules.</title>
        <authorList>
            <person name="Baker J.L."/>
            <person name="Morton J.T."/>
            <person name="Dinis M."/>
            <person name="Alvarez R."/>
            <person name="Tran N.C."/>
            <person name="Knight R."/>
            <person name="Edlund A."/>
        </authorList>
    </citation>
    <scope>NUCLEOTIDE SEQUENCE</scope>
    <source>
        <strain evidence="5">JCVI_38_bin.19</strain>
    </source>
</reference>
<evidence type="ECO:0000313" key="5">
    <source>
        <dbReference type="EMBL" id="MBF1272367.1"/>
    </source>
</evidence>
<dbReference type="EMBL" id="JABZRA010000025">
    <property type="protein sequence ID" value="MBF1272367.1"/>
    <property type="molecule type" value="Genomic_DNA"/>
</dbReference>